<dbReference type="GeneID" id="103586794"/>
<accession>A0ABM0QDB1</accession>
<dbReference type="RefSeq" id="XP_008566352.1">
    <property type="nucleotide sequence ID" value="XM_008568130.1"/>
</dbReference>
<dbReference type="InterPro" id="IPR000048">
    <property type="entry name" value="IQ_motif_EF-hand-BS"/>
</dbReference>
<dbReference type="Proteomes" id="UP000694923">
    <property type="component" value="Unplaced"/>
</dbReference>
<dbReference type="Pfam" id="PF00612">
    <property type="entry name" value="IQ"/>
    <property type="match status" value="2"/>
</dbReference>
<evidence type="ECO:0000313" key="1">
    <source>
        <dbReference type="Proteomes" id="UP000694923"/>
    </source>
</evidence>
<dbReference type="CDD" id="cd23766">
    <property type="entry name" value="IQCG"/>
    <property type="match status" value="1"/>
</dbReference>
<protein>
    <submittedName>
        <fullName evidence="2">IQ domain-containing protein F2</fullName>
    </submittedName>
</protein>
<dbReference type="PROSITE" id="PS50096">
    <property type="entry name" value="IQ"/>
    <property type="match status" value="1"/>
</dbReference>
<dbReference type="PANTHER" id="PTHR21633">
    <property type="entry name" value="IQ MOTIF CONTAINING F"/>
    <property type="match status" value="1"/>
</dbReference>
<keyword evidence="1" id="KW-1185">Reference proteome</keyword>
<sequence length="166" mass="20063">MGVRFCTEGNLILIVIEDIEETIEWRRLQEKKEKRKIKKEKDKKRLKAAIKIQAWWRGTLVRRTLLHAALRAWMIQCWWRTTLIRQVEKKRRAALTAHTTRERAVVKLQSLVRMWRIHWRYCQVLNALYVIQCHWQCHDCQTCALLRSHCVVTATHLQFHIEIINS</sequence>
<reference evidence="2" key="1">
    <citation type="submission" date="2025-08" db="UniProtKB">
        <authorList>
            <consortium name="RefSeq"/>
        </authorList>
    </citation>
    <scope>IDENTIFICATION</scope>
</reference>
<dbReference type="InterPro" id="IPR039887">
    <property type="entry name" value="IQCF"/>
</dbReference>
<gene>
    <name evidence="2" type="primary">IQCF2</name>
</gene>
<proteinExistence type="predicted"/>
<dbReference type="PANTHER" id="PTHR21633:SF4">
    <property type="entry name" value="IQ DOMAIN-CONTAINING PROTEIN F2"/>
    <property type="match status" value="1"/>
</dbReference>
<dbReference type="Gene3D" id="1.20.5.190">
    <property type="match status" value="2"/>
</dbReference>
<name>A0ABM0QDB1_GALVR</name>
<organism evidence="1 2">
    <name type="scientific">Galeopterus variegatus</name>
    <name type="common">Malayan flying lemur</name>
    <name type="synonym">Cynocephalus variegatus</name>
    <dbReference type="NCBI Taxonomy" id="482537"/>
    <lineage>
        <taxon>Eukaryota</taxon>
        <taxon>Metazoa</taxon>
        <taxon>Chordata</taxon>
        <taxon>Craniata</taxon>
        <taxon>Vertebrata</taxon>
        <taxon>Euteleostomi</taxon>
        <taxon>Mammalia</taxon>
        <taxon>Eutheria</taxon>
        <taxon>Euarchontoglires</taxon>
        <taxon>Dermoptera</taxon>
        <taxon>Cynocephalidae</taxon>
        <taxon>Galeopterus</taxon>
    </lineage>
</organism>
<dbReference type="SMART" id="SM00015">
    <property type="entry name" value="IQ"/>
    <property type="match status" value="2"/>
</dbReference>
<evidence type="ECO:0000313" key="2">
    <source>
        <dbReference type="RefSeq" id="XP_008566352.1"/>
    </source>
</evidence>